<protein>
    <submittedName>
        <fullName evidence="1">Uncharacterized protein</fullName>
    </submittedName>
</protein>
<dbReference type="AlphaFoldDB" id="A0AAE1G3D6"/>
<proteinExistence type="predicted"/>
<accession>A0AAE1G3D6</accession>
<dbReference type="Proteomes" id="UP001286313">
    <property type="component" value="Unassembled WGS sequence"/>
</dbReference>
<evidence type="ECO:0000313" key="2">
    <source>
        <dbReference type="Proteomes" id="UP001286313"/>
    </source>
</evidence>
<sequence>MLSEHLITNLVFVQVAGYYRELQYIMDPHYTKGSTVQCTHLTAASQPATTPAASWPQRQQKEEEELEEALVFLLVVVDLKP</sequence>
<name>A0AAE1G3D6_PETCI</name>
<comment type="caution">
    <text evidence="1">The sequence shown here is derived from an EMBL/GenBank/DDBJ whole genome shotgun (WGS) entry which is preliminary data.</text>
</comment>
<evidence type="ECO:0000313" key="1">
    <source>
        <dbReference type="EMBL" id="KAK3884147.1"/>
    </source>
</evidence>
<reference evidence="1" key="1">
    <citation type="submission" date="2023-10" db="EMBL/GenBank/DDBJ databases">
        <title>Genome assemblies of two species of porcelain crab, Petrolisthes cinctipes and Petrolisthes manimaculis (Anomura: Porcellanidae).</title>
        <authorList>
            <person name="Angst P."/>
        </authorList>
    </citation>
    <scope>NUCLEOTIDE SEQUENCE</scope>
    <source>
        <strain evidence="1">PB745_01</strain>
        <tissue evidence="1">Gill</tissue>
    </source>
</reference>
<gene>
    <name evidence="1" type="ORF">Pcinc_011565</name>
</gene>
<keyword evidence="2" id="KW-1185">Reference proteome</keyword>
<organism evidence="1 2">
    <name type="scientific">Petrolisthes cinctipes</name>
    <name type="common">Flat porcelain crab</name>
    <dbReference type="NCBI Taxonomy" id="88211"/>
    <lineage>
        <taxon>Eukaryota</taxon>
        <taxon>Metazoa</taxon>
        <taxon>Ecdysozoa</taxon>
        <taxon>Arthropoda</taxon>
        <taxon>Crustacea</taxon>
        <taxon>Multicrustacea</taxon>
        <taxon>Malacostraca</taxon>
        <taxon>Eumalacostraca</taxon>
        <taxon>Eucarida</taxon>
        <taxon>Decapoda</taxon>
        <taxon>Pleocyemata</taxon>
        <taxon>Anomura</taxon>
        <taxon>Galatheoidea</taxon>
        <taxon>Porcellanidae</taxon>
        <taxon>Petrolisthes</taxon>
    </lineage>
</organism>
<dbReference type="EMBL" id="JAWQEG010000909">
    <property type="protein sequence ID" value="KAK3884147.1"/>
    <property type="molecule type" value="Genomic_DNA"/>
</dbReference>